<accession>A0A367RX19</accession>
<reference evidence="1 2" key="1">
    <citation type="submission" date="2016-04" db="EMBL/GenBank/DDBJ databases">
        <authorList>
            <person name="Evans L.H."/>
            <person name="Alamgir A."/>
            <person name="Owens N."/>
            <person name="Weber N.D."/>
            <person name="Virtaneva K."/>
            <person name="Barbian K."/>
            <person name="Babar A."/>
            <person name="Rosenke K."/>
        </authorList>
    </citation>
    <scope>NUCLEOTIDE SEQUENCE [LARGE SCALE GENOMIC DNA]</scope>
    <source>
        <strain evidence="1">NIES-2108</strain>
    </source>
</reference>
<sequence length="98" mass="10999">MVSKQFSFRLADEVVEALEALQLEGESLNQTAQRFIVESLGLSTASPKKLSTGLSTDVDRIEELIDKRLEIGLAEVRSQLEAQLKERLEELRGKLKAR</sequence>
<protein>
    <submittedName>
        <fullName evidence="1">Uncharacterized protein</fullName>
    </submittedName>
</protein>
<evidence type="ECO:0000313" key="2">
    <source>
        <dbReference type="Proteomes" id="UP000252085"/>
    </source>
</evidence>
<dbReference type="Proteomes" id="UP000252085">
    <property type="component" value="Unassembled WGS sequence"/>
</dbReference>
<gene>
    <name evidence="1" type="ORF">A6769_38960</name>
</gene>
<proteinExistence type="predicted"/>
<name>A0A367RX19_NOSPU</name>
<comment type="caution">
    <text evidence="1">The sequence shown here is derived from an EMBL/GenBank/DDBJ whole genome shotgun (WGS) entry which is preliminary data.</text>
</comment>
<dbReference type="EMBL" id="LXQE01000036">
    <property type="protein sequence ID" value="RCJ41078.1"/>
    <property type="molecule type" value="Genomic_DNA"/>
</dbReference>
<organism evidence="1 2">
    <name type="scientific">Nostoc punctiforme NIES-2108</name>
    <dbReference type="NCBI Taxonomy" id="1356359"/>
    <lineage>
        <taxon>Bacteria</taxon>
        <taxon>Bacillati</taxon>
        <taxon>Cyanobacteriota</taxon>
        <taxon>Cyanophyceae</taxon>
        <taxon>Nostocales</taxon>
        <taxon>Nostocaceae</taxon>
        <taxon>Nostoc</taxon>
    </lineage>
</organism>
<evidence type="ECO:0000313" key="1">
    <source>
        <dbReference type="EMBL" id="RCJ41078.1"/>
    </source>
</evidence>
<dbReference type="AlphaFoldDB" id="A0A367RX19"/>